<dbReference type="EMBL" id="VICG01000013">
    <property type="protein sequence ID" value="KAA8565959.1"/>
    <property type="molecule type" value="Genomic_DNA"/>
</dbReference>
<dbReference type="AlphaFoldDB" id="A0A5M9JDH3"/>
<dbReference type="Proteomes" id="UP000322873">
    <property type="component" value="Unassembled WGS sequence"/>
</dbReference>
<keyword evidence="2" id="KW-1185">Reference proteome</keyword>
<protein>
    <recommendedName>
        <fullName evidence="3">Pyridoxamine 5'-phosphate oxidase putative domain-containing protein</fullName>
    </recommendedName>
</protein>
<evidence type="ECO:0008006" key="3">
    <source>
        <dbReference type="Google" id="ProtNLM"/>
    </source>
</evidence>
<gene>
    <name evidence="1" type="ORF">EYC84_009768</name>
</gene>
<dbReference type="Gene3D" id="2.30.110.10">
    <property type="entry name" value="Electron Transport, Fmn-binding Protein, Chain A"/>
    <property type="match status" value="1"/>
</dbReference>
<reference evidence="1 2" key="1">
    <citation type="submission" date="2019-06" db="EMBL/GenBank/DDBJ databases">
        <title>Genome Sequence of the Brown Rot Fungal Pathogen Monilinia fructicola.</title>
        <authorList>
            <person name="De Miccolis Angelini R.M."/>
            <person name="Landi L."/>
            <person name="Abate D."/>
            <person name="Pollastro S."/>
            <person name="Romanazzi G."/>
            <person name="Faretra F."/>
        </authorList>
    </citation>
    <scope>NUCLEOTIDE SEQUENCE [LARGE SCALE GENOMIC DNA]</scope>
    <source>
        <strain evidence="1 2">Mfrc123</strain>
    </source>
</reference>
<evidence type="ECO:0000313" key="2">
    <source>
        <dbReference type="Proteomes" id="UP000322873"/>
    </source>
</evidence>
<accession>A0A5M9JDH3</accession>
<comment type="caution">
    <text evidence="1">The sequence shown here is derived from an EMBL/GenBank/DDBJ whole genome shotgun (WGS) entry which is preliminary data.</text>
</comment>
<organism evidence="1 2">
    <name type="scientific">Monilinia fructicola</name>
    <name type="common">Brown rot fungus</name>
    <name type="synonym">Ciboria fructicola</name>
    <dbReference type="NCBI Taxonomy" id="38448"/>
    <lineage>
        <taxon>Eukaryota</taxon>
        <taxon>Fungi</taxon>
        <taxon>Dikarya</taxon>
        <taxon>Ascomycota</taxon>
        <taxon>Pezizomycotina</taxon>
        <taxon>Leotiomycetes</taxon>
        <taxon>Helotiales</taxon>
        <taxon>Sclerotiniaceae</taxon>
        <taxon>Monilinia</taxon>
    </lineage>
</organism>
<sequence length="282" mass="30945">MPKYFPSISDDLADWAMAQPLFFTASAPTHGRHVNISPKGLPKTTFSILGPNSCAYIDATGSGIETISHIYENGRVTVMFCSFNATPRIMRFFCTGHVVEWNTPQFQPLVSKMGKEHVVGARAVILLDVWKVQTSCGYGVPVITPLSKQIADPSSGPWTDRETLFHSLGQKVAKSLLPNYQVLNNCYSLDAIPGLKSARKQRFKNNMFIVKGDEVLFWGREIVQGEWRGLVLGLLMGLLIGVAMGASGKEGGLSWGGVVERVVEVREMMGNLTGENHSNVEL</sequence>
<proteinExistence type="predicted"/>
<evidence type="ECO:0000313" key="1">
    <source>
        <dbReference type="EMBL" id="KAA8565959.1"/>
    </source>
</evidence>
<dbReference type="InterPro" id="IPR012349">
    <property type="entry name" value="Split_barrel_FMN-bd"/>
</dbReference>
<dbReference type="PANTHER" id="PTHR39336:SF1">
    <property type="entry name" value="PYRIDOXAMINE PHOSPHATE OXIDASE FAMILY PROTEIN (AFU_ORTHOLOGUE AFUA_6G11440)"/>
    <property type="match status" value="1"/>
</dbReference>
<dbReference type="VEuPathDB" id="FungiDB:MFRU_022g00570"/>
<name>A0A5M9JDH3_MONFR</name>
<dbReference type="PANTHER" id="PTHR39336">
    <property type="entry name" value="PYRIDOXAMINE PHOSPHATE OXIDASE FAMILY PROTEIN (AFU_ORTHOLOGUE AFUA_6G11440)"/>
    <property type="match status" value="1"/>
</dbReference>